<feature type="region of interest" description="Disordered" evidence="1">
    <location>
        <begin position="104"/>
        <end position="165"/>
    </location>
</feature>
<accession>A0A699JKI0</accession>
<evidence type="ECO:0000256" key="1">
    <source>
        <dbReference type="SAM" id="MobiDB-lite"/>
    </source>
</evidence>
<reference evidence="2" key="1">
    <citation type="journal article" date="2019" name="Sci. Rep.">
        <title>Draft genome of Tanacetum cinerariifolium, the natural source of mosquito coil.</title>
        <authorList>
            <person name="Yamashiro T."/>
            <person name="Shiraishi A."/>
            <person name="Satake H."/>
            <person name="Nakayama K."/>
        </authorList>
    </citation>
    <scope>NUCLEOTIDE SEQUENCE</scope>
</reference>
<dbReference type="EMBL" id="BKCJ010422295">
    <property type="protein sequence ID" value="GFA42838.1"/>
    <property type="molecule type" value="Genomic_DNA"/>
</dbReference>
<name>A0A699JKI0_TANCI</name>
<sequence length="201" mass="22040">MMLLSCSPTHSSIQLALNSSVVTISSAPCTCSSMNFVQMTSHPVLVGKTCKFSVAGGNSYAKVRAINPRRNTSTTHGGNWEDPDGKTCKFSVAGGNSYAKVRAINPRRNTSTTHGGNWEDPDGSDSEMEEDEEGEEKNLDFESDWEEEETDASETSSNTQRLSASQIEEHLIKEVEELLTPEELAILQQNEAPFFDKISTK</sequence>
<comment type="caution">
    <text evidence="2">The sequence shown here is derived from an EMBL/GenBank/DDBJ whole genome shotgun (WGS) entry which is preliminary data.</text>
</comment>
<evidence type="ECO:0000313" key="2">
    <source>
        <dbReference type="EMBL" id="GFA42838.1"/>
    </source>
</evidence>
<organism evidence="2">
    <name type="scientific">Tanacetum cinerariifolium</name>
    <name type="common">Dalmatian daisy</name>
    <name type="synonym">Chrysanthemum cinerariifolium</name>
    <dbReference type="NCBI Taxonomy" id="118510"/>
    <lineage>
        <taxon>Eukaryota</taxon>
        <taxon>Viridiplantae</taxon>
        <taxon>Streptophyta</taxon>
        <taxon>Embryophyta</taxon>
        <taxon>Tracheophyta</taxon>
        <taxon>Spermatophyta</taxon>
        <taxon>Magnoliopsida</taxon>
        <taxon>eudicotyledons</taxon>
        <taxon>Gunneridae</taxon>
        <taxon>Pentapetalae</taxon>
        <taxon>asterids</taxon>
        <taxon>campanulids</taxon>
        <taxon>Asterales</taxon>
        <taxon>Asteraceae</taxon>
        <taxon>Asteroideae</taxon>
        <taxon>Anthemideae</taxon>
        <taxon>Anthemidinae</taxon>
        <taxon>Tanacetum</taxon>
    </lineage>
</organism>
<gene>
    <name evidence="2" type="ORF">Tci_614810</name>
</gene>
<feature type="compositionally biased region" description="Acidic residues" evidence="1">
    <location>
        <begin position="119"/>
        <end position="152"/>
    </location>
</feature>
<dbReference type="AlphaFoldDB" id="A0A699JKI0"/>
<proteinExistence type="predicted"/>
<protein>
    <submittedName>
        <fullName evidence="2">Uncharacterized protein</fullName>
    </submittedName>
</protein>